<organism evidence="1 2">
    <name type="scientific">Reticulibacter mediterranei</name>
    <dbReference type="NCBI Taxonomy" id="2778369"/>
    <lineage>
        <taxon>Bacteria</taxon>
        <taxon>Bacillati</taxon>
        <taxon>Chloroflexota</taxon>
        <taxon>Ktedonobacteria</taxon>
        <taxon>Ktedonobacterales</taxon>
        <taxon>Reticulibacteraceae</taxon>
        <taxon>Reticulibacter</taxon>
    </lineage>
</organism>
<evidence type="ECO:0008006" key="3">
    <source>
        <dbReference type="Google" id="ProtNLM"/>
    </source>
</evidence>
<dbReference type="AlphaFoldDB" id="A0A8J3ISH0"/>
<reference evidence="1" key="1">
    <citation type="submission" date="2020-10" db="EMBL/GenBank/DDBJ databases">
        <title>Taxonomic study of unclassified bacteria belonging to the class Ktedonobacteria.</title>
        <authorList>
            <person name="Yabe S."/>
            <person name="Wang C.M."/>
            <person name="Zheng Y."/>
            <person name="Sakai Y."/>
            <person name="Cavaletti L."/>
            <person name="Monciardini P."/>
            <person name="Donadio S."/>
        </authorList>
    </citation>
    <scope>NUCLEOTIDE SEQUENCE</scope>
    <source>
        <strain evidence="1">ID150040</strain>
    </source>
</reference>
<evidence type="ECO:0000313" key="2">
    <source>
        <dbReference type="Proteomes" id="UP000597444"/>
    </source>
</evidence>
<proteinExistence type="predicted"/>
<comment type="caution">
    <text evidence="1">The sequence shown here is derived from an EMBL/GenBank/DDBJ whole genome shotgun (WGS) entry which is preliminary data.</text>
</comment>
<dbReference type="RefSeq" id="WP_220210256.1">
    <property type="nucleotide sequence ID" value="NZ_BNJK01000002.1"/>
</dbReference>
<dbReference type="EMBL" id="BNJK01000002">
    <property type="protein sequence ID" value="GHO99618.1"/>
    <property type="molecule type" value="Genomic_DNA"/>
</dbReference>
<protein>
    <recommendedName>
        <fullName evidence="3">Alcohol dehydrogenase</fullName>
    </recommendedName>
</protein>
<evidence type="ECO:0000313" key="1">
    <source>
        <dbReference type="EMBL" id="GHO99618.1"/>
    </source>
</evidence>
<accession>A0A8J3ISH0</accession>
<name>A0A8J3ISH0_9CHLR</name>
<keyword evidence="2" id="KW-1185">Reference proteome</keyword>
<gene>
    <name evidence="1" type="ORF">KSF_096660</name>
</gene>
<sequence length="59" mass="6796">MEMTGAGNIPPEVVPEAVQQVWEWIKEDTLHIEIEEVPLKDIAKAWQRTLYGKRIVIVP</sequence>
<dbReference type="Proteomes" id="UP000597444">
    <property type="component" value="Unassembled WGS sequence"/>
</dbReference>